<dbReference type="InterPro" id="IPR001261">
    <property type="entry name" value="ArgE/DapE_CS"/>
</dbReference>
<dbReference type="PANTHER" id="PTHR42994">
    <property type="entry name" value="PEPTIDASE T"/>
    <property type="match status" value="1"/>
</dbReference>
<evidence type="ECO:0000256" key="5">
    <source>
        <dbReference type="ARBA" id="ARBA00022833"/>
    </source>
</evidence>
<feature type="binding site" evidence="9">
    <location>
        <position position="140"/>
    </location>
    <ligand>
        <name>Zn(2+)</name>
        <dbReference type="ChEBI" id="CHEBI:29105"/>
        <label>1</label>
    </ligand>
</feature>
<dbReference type="NCBIfam" id="NF003976">
    <property type="entry name" value="PRK05469.1"/>
    <property type="match status" value="1"/>
</dbReference>
<dbReference type="Gene3D" id="3.40.630.10">
    <property type="entry name" value="Zn peptidases"/>
    <property type="match status" value="1"/>
</dbReference>
<dbReference type="GO" id="GO:0008237">
    <property type="term" value="F:metallopeptidase activity"/>
    <property type="evidence" value="ECO:0007669"/>
    <property type="project" value="UniProtKB-KW"/>
</dbReference>
<dbReference type="GO" id="GO:0006508">
    <property type="term" value="P:proteolysis"/>
    <property type="evidence" value="ECO:0007669"/>
    <property type="project" value="UniProtKB-UniRule"/>
</dbReference>
<dbReference type="EC" id="3.4.11.4" evidence="7"/>
<dbReference type="PANTHER" id="PTHR42994:SF1">
    <property type="entry name" value="PEPTIDASE T"/>
    <property type="match status" value="1"/>
</dbReference>
<dbReference type="InterPro" id="IPR010161">
    <property type="entry name" value="Peptidase_M20B"/>
</dbReference>
<keyword evidence="6" id="KW-0482">Metalloprotease</keyword>
<evidence type="ECO:0000313" key="11">
    <source>
        <dbReference type="Proteomes" id="UP000031586"/>
    </source>
</evidence>
<evidence type="ECO:0000256" key="8">
    <source>
        <dbReference type="PIRSR" id="PIRSR037215-1"/>
    </source>
</evidence>
<keyword evidence="5 9" id="KW-0862">Zinc</keyword>
<evidence type="ECO:0000256" key="3">
    <source>
        <dbReference type="ARBA" id="ARBA00022723"/>
    </source>
</evidence>
<evidence type="ECO:0000256" key="4">
    <source>
        <dbReference type="ARBA" id="ARBA00022801"/>
    </source>
</evidence>
<dbReference type="GO" id="GO:0008270">
    <property type="term" value="F:zinc ion binding"/>
    <property type="evidence" value="ECO:0007669"/>
    <property type="project" value="InterPro"/>
</dbReference>
<evidence type="ECO:0000256" key="7">
    <source>
        <dbReference type="NCBIfam" id="TIGR01882"/>
    </source>
</evidence>
<dbReference type="InterPro" id="IPR036264">
    <property type="entry name" value="Bact_exopeptidase_dim_dom"/>
</dbReference>
<protein>
    <recommendedName>
        <fullName evidence="7">Peptidase T</fullName>
        <ecNumber evidence="7">3.4.11.4</ecNumber>
    </recommendedName>
</protein>
<comment type="caution">
    <text evidence="10">The sequence shown here is derived from an EMBL/GenBank/DDBJ whole genome shotgun (WGS) entry which is preliminary data.</text>
</comment>
<comment type="similarity">
    <text evidence="1">Belongs to the peptidase M20B family.</text>
</comment>
<feature type="binding site" evidence="9">
    <location>
        <position position="197"/>
    </location>
    <ligand>
        <name>Zn(2+)</name>
        <dbReference type="ChEBI" id="CHEBI:29105"/>
        <label>1</label>
    </ligand>
</feature>
<evidence type="ECO:0000313" key="10">
    <source>
        <dbReference type="EMBL" id="KIF54358.1"/>
    </source>
</evidence>
<dbReference type="PATRIC" id="fig|1229493.5.peg.5886"/>
<dbReference type="Proteomes" id="UP000031586">
    <property type="component" value="Unassembled WGS sequence"/>
</dbReference>
<feature type="binding site" evidence="9">
    <location>
        <position position="140"/>
    </location>
    <ligand>
        <name>Zn(2+)</name>
        <dbReference type="ChEBI" id="CHEBI:29105"/>
        <label>2</label>
    </ligand>
</feature>
<sequence>MNISERFINYTKINTTTNPEKGSLGIMPSSDGQWILANKLKDELESLNGVSNIELKENGILTAEIPSNTSKKVPTIAFFAHLDTSSEHTNDTNASLIDYLGGDIQLKNGLSIRVLENPELKNYIGDKIFVTDGTSLLGADDKAAIAAIMEMLEYFSKNTEEKHGTIRVAFLPDEEQGLLGAKAFKSPNFADFGYTLDCCGIGEFVCENWNAGNAVVEFVGQSAHPMNSKGNLKNSILIAQKFMQLFPSTETPEVTEGKEGYYWMKKMSGNSAKTLLNIDIRDFSVQGYEKRKQFIRDAVHSFKLLYGQETIKLSISDRYKNVASFLNESDGSSTPVSLALEAYRENNIKPKLIPMRGGYDGAVLSEFGIPCPNIFTGAHNFHSIYEYLPLKSLISASSVIKSIVKNNARAK</sequence>
<dbReference type="InterPro" id="IPR002933">
    <property type="entry name" value="Peptidase_M20"/>
</dbReference>
<accession>A0A0C1VW90</accession>
<dbReference type="GO" id="GO:0006518">
    <property type="term" value="P:peptide metabolic process"/>
    <property type="evidence" value="ECO:0007669"/>
    <property type="project" value="InterPro"/>
</dbReference>
<dbReference type="Gene3D" id="3.30.70.360">
    <property type="match status" value="1"/>
</dbReference>
<evidence type="ECO:0000256" key="9">
    <source>
        <dbReference type="PIRSR" id="PIRSR037215-2"/>
    </source>
</evidence>
<dbReference type="GO" id="GO:0045148">
    <property type="term" value="F:tripeptide aminopeptidase activity"/>
    <property type="evidence" value="ECO:0007669"/>
    <property type="project" value="UniProtKB-UniRule"/>
</dbReference>
<feature type="binding site" evidence="9">
    <location>
        <position position="382"/>
    </location>
    <ligand>
        <name>Zn(2+)</name>
        <dbReference type="ChEBI" id="CHEBI:29105"/>
        <label>2</label>
    </ligand>
</feature>
<feature type="active site" evidence="8">
    <location>
        <position position="83"/>
    </location>
</feature>
<dbReference type="Pfam" id="PF01546">
    <property type="entry name" value="Peptidase_M20"/>
    <property type="match status" value="1"/>
</dbReference>
<proteinExistence type="inferred from homology"/>
<name>A0A0C1VW90_9VIBR</name>
<dbReference type="AlphaFoldDB" id="A0A0C1VW90"/>
<evidence type="ECO:0000256" key="1">
    <source>
        <dbReference type="ARBA" id="ARBA00009692"/>
    </source>
</evidence>
<dbReference type="NCBIfam" id="TIGR01882">
    <property type="entry name" value="peptidase-T"/>
    <property type="match status" value="1"/>
</dbReference>
<dbReference type="PIRSF" id="PIRSF037215">
    <property type="entry name" value="Peptidase_M20B"/>
    <property type="match status" value="1"/>
</dbReference>
<dbReference type="PROSITE" id="PS00759">
    <property type="entry name" value="ARGE_DAPE_CPG2_2"/>
    <property type="match status" value="1"/>
</dbReference>
<keyword evidence="2" id="KW-0645">Protease</keyword>
<dbReference type="SUPFAM" id="SSF53187">
    <property type="entry name" value="Zn-dependent exopeptidases"/>
    <property type="match status" value="1"/>
</dbReference>
<dbReference type="PROSITE" id="PS00758">
    <property type="entry name" value="ARGE_DAPE_CPG2_1"/>
    <property type="match status" value="1"/>
</dbReference>
<evidence type="ECO:0000256" key="6">
    <source>
        <dbReference type="ARBA" id="ARBA00023049"/>
    </source>
</evidence>
<dbReference type="NCBIfam" id="NF009920">
    <property type="entry name" value="PRK13381.1"/>
    <property type="match status" value="1"/>
</dbReference>
<feature type="binding site" evidence="9">
    <location>
        <position position="175"/>
    </location>
    <ligand>
        <name>Zn(2+)</name>
        <dbReference type="ChEBI" id="CHEBI:29105"/>
        <label>2</label>
    </ligand>
</feature>
<feature type="active site" description="Proton acceptor" evidence="8">
    <location>
        <position position="174"/>
    </location>
</feature>
<comment type="cofactor">
    <cofactor evidence="9">
        <name>Zn(2+)</name>
        <dbReference type="ChEBI" id="CHEBI:29105"/>
    </cofactor>
    <text evidence="9">Binds 2 Zn(2+) ions per subunit.</text>
</comment>
<dbReference type="RefSeq" id="WP_020197715.1">
    <property type="nucleotide sequence ID" value="NZ_BAOH01000138.1"/>
</dbReference>
<keyword evidence="3 9" id="KW-0479">Metal-binding</keyword>
<feature type="binding site" evidence="9">
    <location>
        <position position="81"/>
    </location>
    <ligand>
        <name>Zn(2+)</name>
        <dbReference type="ChEBI" id="CHEBI:29105"/>
        <label>1</label>
    </ligand>
</feature>
<gene>
    <name evidence="10" type="ORF">H735_04760</name>
</gene>
<evidence type="ECO:0000256" key="2">
    <source>
        <dbReference type="ARBA" id="ARBA00022670"/>
    </source>
</evidence>
<keyword evidence="4" id="KW-0378">Hydrolase</keyword>
<dbReference type="SUPFAM" id="SSF55031">
    <property type="entry name" value="Bacterial exopeptidase dimerisation domain"/>
    <property type="match status" value="1"/>
</dbReference>
<dbReference type="EMBL" id="JPRD01000008">
    <property type="protein sequence ID" value="KIF54358.1"/>
    <property type="molecule type" value="Genomic_DNA"/>
</dbReference>
<reference evidence="10 11" key="1">
    <citation type="submission" date="2014-07" db="EMBL/GenBank/DDBJ databases">
        <title>Unique and conserved regions in Vibrio harveyi and related species in comparison with the shrimp pathogen Vibrio harveyi CAIM 1792.</title>
        <authorList>
            <person name="Espinoza-Valles I."/>
            <person name="Vora G."/>
            <person name="Leekitcharoenphon P."/>
            <person name="Ussery D."/>
            <person name="Hoj L."/>
            <person name="Gomez-Gil B."/>
        </authorList>
    </citation>
    <scope>NUCLEOTIDE SEQUENCE [LARGE SCALE GENOMIC DNA]</scope>
    <source>
        <strain evidence="11">CAIM 1854 / LMG 25443</strain>
    </source>
</reference>
<organism evidence="10 11">
    <name type="scientific">Vibrio owensii CAIM 1854 = LMG 25443</name>
    <dbReference type="NCBI Taxonomy" id="1229493"/>
    <lineage>
        <taxon>Bacteria</taxon>
        <taxon>Pseudomonadati</taxon>
        <taxon>Pseudomonadota</taxon>
        <taxon>Gammaproteobacteria</taxon>
        <taxon>Vibrionales</taxon>
        <taxon>Vibrionaceae</taxon>
        <taxon>Vibrio</taxon>
    </lineage>
</organism>